<name>A0A381NW23_9ZZZZ</name>
<dbReference type="SUPFAM" id="SSF51366">
    <property type="entry name" value="Ribulose-phoshate binding barrel"/>
    <property type="match status" value="1"/>
</dbReference>
<dbReference type="GO" id="GO:0000105">
    <property type="term" value="P:L-histidine biosynthetic process"/>
    <property type="evidence" value="ECO:0007669"/>
    <property type="project" value="InterPro"/>
</dbReference>
<evidence type="ECO:0000256" key="1">
    <source>
        <dbReference type="ARBA" id="ARBA00009667"/>
    </source>
</evidence>
<evidence type="ECO:0000313" key="2">
    <source>
        <dbReference type="EMBL" id="SUZ58647.1"/>
    </source>
</evidence>
<proteinExistence type="inferred from homology"/>
<dbReference type="AlphaFoldDB" id="A0A381NW23"/>
<dbReference type="InterPro" id="IPR006062">
    <property type="entry name" value="His_biosynth"/>
</dbReference>
<dbReference type="GO" id="GO:0000162">
    <property type="term" value="P:L-tryptophan biosynthetic process"/>
    <property type="evidence" value="ECO:0007669"/>
    <property type="project" value="TreeGrafter"/>
</dbReference>
<dbReference type="PANTHER" id="PTHR43090:SF2">
    <property type="entry name" value="1-(5-PHOSPHORIBOSYL)-5-[(5-PHOSPHORIBOSYLAMINO)METHYLIDENEAMINO] IMIDAZOLE-4-CARBOXAMIDE ISOMERASE"/>
    <property type="match status" value="1"/>
</dbReference>
<dbReference type="Pfam" id="PF00977">
    <property type="entry name" value="His_biosynth"/>
    <property type="match status" value="1"/>
</dbReference>
<protein>
    <recommendedName>
        <fullName evidence="3">1-(5-phosphoribosyl)-5-((5-phosphoribosylamino)methylideneamino)imidazole-4-carboxamide isomerase</fullName>
    </recommendedName>
</protein>
<dbReference type="InterPro" id="IPR044524">
    <property type="entry name" value="Isoase_HisA-like"/>
</dbReference>
<dbReference type="InterPro" id="IPR013785">
    <property type="entry name" value="Aldolase_TIM"/>
</dbReference>
<dbReference type="InterPro" id="IPR011060">
    <property type="entry name" value="RibuloseP-bd_barrel"/>
</dbReference>
<dbReference type="GO" id="GO:0003949">
    <property type="term" value="F:1-(5-phosphoribosyl)-5-[(5-phosphoribosylamino)methylideneamino]imidazole-4-carboxamide isomerase activity"/>
    <property type="evidence" value="ECO:0007669"/>
    <property type="project" value="InterPro"/>
</dbReference>
<dbReference type="Gene3D" id="3.20.20.70">
    <property type="entry name" value="Aldolase class I"/>
    <property type="match status" value="1"/>
</dbReference>
<accession>A0A381NW23</accession>
<sequence length="240" mass="27000">MNIIASIYIKNNKIVRVKSGDFRTLKIYDDSPIDLLKKFEDVGIKEVYLVDLGSAKFLEKNNFILLEILSQFSKLKINYSGGLRTMEQIGGAFVSGASKVTLGTLPVYDKHQFINCLMTWGNKKIVLAADTINGCLKINGWKQKTKINVFDHITYFQSKGLLNIKVTDVTRDGSLKGPPIGMYKKIIKKFPNLNLTVGGGIRNLNDIYKLKELGIQNAIFGKAFYEGNISFDDVKNYIKN</sequence>
<reference evidence="2" key="1">
    <citation type="submission" date="2018-05" db="EMBL/GenBank/DDBJ databases">
        <authorList>
            <person name="Lanie J.A."/>
            <person name="Ng W.-L."/>
            <person name="Kazmierczak K.M."/>
            <person name="Andrzejewski T.M."/>
            <person name="Davidsen T.M."/>
            <person name="Wayne K.J."/>
            <person name="Tettelin H."/>
            <person name="Glass J.I."/>
            <person name="Rusch D."/>
            <person name="Podicherti R."/>
            <person name="Tsui H.-C.T."/>
            <person name="Winkler M.E."/>
        </authorList>
    </citation>
    <scope>NUCLEOTIDE SEQUENCE</scope>
</reference>
<evidence type="ECO:0008006" key="3">
    <source>
        <dbReference type="Google" id="ProtNLM"/>
    </source>
</evidence>
<organism evidence="2">
    <name type="scientific">marine metagenome</name>
    <dbReference type="NCBI Taxonomy" id="408172"/>
    <lineage>
        <taxon>unclassified sequences</taxon>
        <taxon>metagenomes</taxon>
        <taxon>ecological metagenomes</taxon>
    </lineage>
</organism>
<dbReference type="GO" id="GO:0005737">
    <property type="term" value="C:cytoplasm"/>
    <property type="evidence" value="ECO:0007669"/>
    <property type="project" value="TreeGrafter"/>
</dbReference>
<comment type="similarity">
    <text evidence="1">Belongs to the HisA/HisF family.</text>
</comment>
<dbReference type="PANTHER" id="PTHR43090">
    <property type="entry name" value="1-(5-PHOSPHORIBOSYL)-5-[(5-PHOSPHORIBOSYLAMINO)METHYLIDENEAMINO] IMIDAZOLE-4-CARBOXAMIDE ISOMERASE"/>
    <property type="match status" value="1"/>
</dbReference>
<gene>
    <name evidence="2" type="ORF">METZ01_LOCUS11501</name>
</gene>
<dbReference type="EMBL" id="UINC01000632">
    <property type="protein sequence ID" value="SUZ58647.1"/>
    <property type="molecule type" value="Genomic_DNA"/>
</dbReference>